<organism evidence="1 2">
    <name type="scientific">Clostridium lapidicellarium</name>
    <dbReference type="NCBI Taxonomy" id="3240931"/>
    <lineage>
        <taxon>Bacteria</taxon>
        <taxon>Bacillati</taxon>
        <taxon>Bacillota</taxon>
        <taxon>Clostridia</taxon>
        <taxon>Eubacteriales</taxon>
        <taxon>Clostridiaceae</taxon>
        <taxon>Clostridium</taxon>
    </lineage>
</organism>
<name>A0ABV4DZP6_9CLOT</name>
<dbReference type="RefSeq" id="WP_369869235.1">
    <property type="nucleotide sequence ID" value="NZ_JBGFFE010000020.1"/>
</dbReference>
<sequence length="279" mass="31553">MNGCFVRNSTAPLKKVLMCPPIYAYLKENAGRGGNETKIDNELCMREHEELVRAYRSNGVEVVLMTPDSSLHDQVFARDFGACVREGYILGNFRIHSRKGETEAYRKKMEELEIPCVAKCSRGHFEGGDFWMLDDRTMAIGMLERTDEAGVDEIRRQVARYGYEVIPVGSSERCLHLDMCFNMVAEKLAVICSEVLPETFLNMLRSRKFNLIEVGREHLLDCFCNLQSLGNGKAVSFRKNTEVNSALRACGIEVIETDISEMFKHGGGIHCMTFPLSRS</sequence>
<evidence type="ECO:0000313" key="1">
    <source>
        <dbReference type="EMBL" id="MEY8764386.1"/>
    </source>
</evidence>
<dbReference type="EMBL" id="JBGFFE010000020">
    <property type="protein sequence ID" value="MEY8764386.1"/>
    <property type="molecule type" value="Genomic_DNA"/>
</dbReference>
<dbReference type="PANTHER" id="PTHR47271:SF2">
    <property type="entry name" value="ARGININE DEIMINASE"/>
    <property type="match status" value="1"/>
</dbReference>
<dbReference type="PANTHER" id="PTHR47271">
    <property type="entry name" value="ARGININE DEIMINASE"/>
    <property type="match status" value="1"/>
</dbReference>
<accession>A0ABV4DZP6</accession>
<comment type="caution">
    <text evidence="1">The sequence shown here is derived from an EMBL/GenBank/DDBJ whole genome shotgun (WGS) entry which is preliminary data.</text>
</comment>
<dbReference type="Proteomes" id="UP001565220">
    <property type="component" value="Unassembled WGS sequence"/>
</dbReference>
<gene>
    <name evidence="1" type="ORF">AB8S09_12170</name>
</gene>
<dbReference type="SUPFAM" id="SSF55909">
    <property type="entry name" value="Pentein"/>
    <property type="match status" value="1"/>
</dbReference>
<keyword evidence="2" id="KW-1185">Reference proteome</keyword>
<proteinExistence type="predicted"/>
<reference evidence="1 2" key="1">
    <citation type="submission" date="2024-08" db="EMBL/GenBank/DDBJ databases">
        <title>Clostridium lapicellarii sp. nov., and Clostridium renhuaiense sp. nov., two species isolated from the mud in a fermentation cellar used for producing sauce-flavour Chinese liquors.</title>
        <authorList>
            <person name="Yang F."/>
            <person name="Wang H."/>
            <person name="Chen L.Q."/>
            <person name="Zhou N."/>
            <person name="Lu J.J."/>
            <person name="Pu X.X."/>
            <person name="Wan B."/>
            <person name="Wang L."/>
            <person name="Liu S.J."/>
        </authorList>
    </citation>
    <scope>NUCLEOTIDE SEQUENCE [LARGE SCALE GENOMIC DNA]</scope>
    <source>
        <strain evidence="1 2">MT-113</strain>
    </source>
</reference>
<evidence type="ECO:0000313" key="2">
    <source>
        <dbReference type="Proteomes" id="UP001565220"/>
    </source>
</evidence>
<protein>
    <submittedName>
        <fullName evidence="1">Dimethylarginine dimethylaminohydrolase family protein</fullName>
    </submittedName>
</protein>
<dbReference type="Pfam" id="PF19420">
    <property type="entry name" value="DDAH_eukar"/>
    <property type="match status" value="1"/>
</dbReference>
<dbReference type="Gene3D" id="3.75.10.10">
    <property type="entry name" value="L-arginine/glycine Amidinotransferase, Chain A"/>
    <property type="match status" value="1"/>
</dbReference>